<keyword evidence="5" id="KW-0808">Transferase</keyword>
<dbReference type="PANTHER" id="PTHR14217">
    <property type="entry name" value="INOSITOL-TETRAKISPHOSPHATE 1-KINASE"/>
    <property type="match status" value="1"/>
</dbReference>
<dbReference type="PIRSF" id="PIRSF038163">
    <property type="entry name" value="ITPK_uncN"/>
    <property type="match status" value="1"/>
</dbReference>
<sequence length="535" mass="59367">MGCFGVRGVVLDESVLFGVDDESGNSVLRPGLEYLLRKLQFSGLRTSLLCGTSLADSKVSCIGKITALYPVGHFNFFHDIKAAWGDITDNILYLVSKTNGNQNLNLSSCSWTVTVLEAGGTSLNQHNAMSISRLEELPLTICRINKKAMCGHTVTVGYIMKSSRETDFAKRGAFPMYPSQNGLIFLPLTFNLPISSQIQEADIILHKATDEITSVELNGPISCPRRICFSDGFQELLRYTEAHPDCRLLDSINSIHPIIDRLAIQKILQGLQDLKTEKDYSIRAPRFLMVDNFSDPELAKMLEESSLSFPYIVKPQVACGVADAHSMAIAFKVEDFRNLAVPLPAVIQEYVNHSSTIYKFYVLGEKVFYATKKSTPNADILIKLSEQNGVQPLLFDSLKSLPIATDSQSPNEEACMKSGTLDLELATDAAAWLRNRLGLTIIGFDVVIQEGTRDHVIVDVNYLPSFKEVPDIVAIPAFWDSIKKKFESIKTKAQMYLRTFVLNKKLQKSPATCQRSNCSSSSILETSSKRSIHVL</sequence>
<dbReference type="AlphaFoldDB" id="A0A7N0U7N3"/>
<dbReference type="OMA" id="KMAIVFR"/>
<organism evidence="12 13">
    <name type="scientific">Kalanchoe fedtschenkoi</name>
    <name type="common">Lavender scallops</name>
    <name type="synonym">South American air plant</name>
    <dbReference type="NCBI Taxonomy" id="63787"/>
    <lineage>
        <taxon>Eukaryota</taxon>
        <taxon>Viridiplantae</taxon>
        <taxon>Streptophyta</taxon>
        <taxon>Embryophyta</taxon>
        <taxon>Tracheophyta</taxon>
        <taxon>Spermatophyta</taxon>
        <taxon>Magnoliopsida</taxon>
        <taxon>eudicotyledons</taxon>
        <taxon>Gunneridae</taxon>
        <taxon>Pentapetalae</taxon>
        <taxon>Saxifragales</taxon>
        <taxon>Crassulaceae</taxon>
        <taxon>Kalanchoe</taxon>
    </lineage>
</organism>
<dbReference type="FunFam" id="3.30.470.20:FF:000047">
    <property type="entry name" value="Inositol-tetrakisphosphate 1-kinase 4"/>
    <property type="match status" value="1"/>
</dbReference>
<comment type="subunit">
    <text evidence="3">Monomer.</text>
</comment>
<dbReference type="Gramene" id="Kaladp0057s0018.1.v1.1">
    <property type="protein sequence ID" value="Kaladp0057s0018.1.v1.1"/>
    <property type="gene ID" value="Kaladp0057s0018.v1.1"/>
</dbReference>
<dbReference type="GO" id="GO:0005737">
    <property type="term" value="C:cytoplasm"/>
    <property type="evidence" value="ECO:0007669"/>
    <property type="project" value="TreeGrafter"/>
</dbReference>
<comment type="cofactor">
    <cofactor evidence="1">
        <name>Mg(2+)</name>
        <dbReference type="ChEBI" id="CHEBI:18420"/>
    </cofactor>
</comment>
<comment type="similarity">
    <text evidence="2">Belongs to the ITPK1 family.</text>
</comment>
<protein>
    <recommendedName>
        <fullName evidence="4">inositol-1,3,4-trisphosphate 5/6-kinase</fullName>
        <ecNumber evidence="4">2.7.1.159</ecNumber>
    </recommendedName>
</protein>
<dbReference type="GO" id="GO:0052726">
    <property type="term" value="F:inositol-1,3,4-trisphosphate 5-kinase activity"/>
    <property type="evidence" value="ECO:0007669"/>
    <property type="project" value="EnsemblPlants"/>
</dbReference>
<dbReference type="GO" id="GO:0010264">
    <property type="term" value="P:myo-inositol hexakisphosphate biosynthetic process"/>
    <property type="evidence" value="ECO:0007669"/>
    <property type="project" value="EnsemblPlants"/>
</dbReference>
<evidence type="ECO:0000259" key="11">
    <source>
        <dbReference type="Pfam" id="PF05770"/>
    </source>
</evidence>
<feature type="domain" description="Inositol 1,3,4-trisphosphate 5/6-kinase ATP-grasp" evidence="11">
    <location>
        <begin position="280"/>
        <end position="472"/>
    </location>
</feature>
<evidence type="ECO:0000256" key="3">
    <source>
        <dbReference type="ARBA" id="ARBA00011245"/>
    </source>
</evidence>
<evidence type="ECO:0000256" key="7">
    <source>
        <dbReference type="ARBA" id="ARBA00022741"/>
    </source>
</evidence>
<dbReference type="Pfam" id="PF05770">
    <property type="entry name" value="Ins134_P3_kin"/>
    <property type="match status" value="1"/>
</dbReference>
<dbReference type="PANTHER" id="PTHR14217:SF1">
    <property type="entry name" value="INOSITOL-TETRAKISPHOSPHATE 1-KINASE"/>
    <property type="match status" value="1"/>
</dbReference>
<dbReference type="SUPFAM" id="SSF56059">
    <property type="entry name" value="Glutathione synthetase ATP-binding domain-like"/>
    <property type="match status" value="1"/>
</dbReference>
<proteinExistence type="inferred from homology"/>
<evidence type="ECO:0000256" key="1">
    <source>
        <dbReference type="ARBA" id="ARBA00001946"/>
    </source>
</evidence>
<accession>A0A7N0U7N3</accession>
<evidence type="ECO:0000256" key="4">
    <source>
        <dbReference type="ARBA" id="ARBA00012017"/>
    </source>
</evidence>
<reference evidence="12" key="1">
    <citation type="submission" date="2021-01" db="UniProtKB">
        <authorList>
            <consortium name="EnsemblPlants"/>
        </authorList>
    </citation>
    <scope>IDENTIFICATION</scope>
</reference>
<keyword evidence="13" id="KW-1185">Reference proteome</keyword>
<name>A0A7N0U7N3_KALFE</name>
<keyword evidence="7" id="KW-0547">Nucleotide-binding</keyword>
<evidence type="ECO:0000256" key="10">
    <source>
        <dbReference type="ARBA" id="ARBA00022842"/>
    </source>
</evidence>
<keyword evidence="8" id="KW-0418">Kinase</keyword>
<evidence type="ECO:0000313" key="12">
    <source>
        <dbReference type="EnsemblPlants" id="Kaladp0057s0018.1.v1.1"/>
    </source>
</evidence>
<dbReference type="InterPro" id="IPR040464">
    <property type="entry name" value="InsP(3)kin_ATP-grasp"/>
</dbReference>
<dbReference type="Proteomes" id="UP000594263">
    <property type="component" value="Unplaced"/>
</dbReference>
<evidence type="ECO:0000256" key="5">
    <source>
        <dbReference type="ARBA" id="ARBA00022679"/>
    </source>
</evidence>
<keyword evidence="9" id="KW-0067">ATP-binding</keyword>
<dbReference type="GO" id="GO:0005524">
    <property type="term" value="F:ATP binding"/>
    <property type="evidence" value="ECO:0007669"/>
    <property type="project" value="UniProtKB-KW"/>
</dbReference>
<evidence type="ECO:0000256" key="6">
    <source>
        <dbReference type="ARBA" id="ARBA00022723"/>
    </source>
</evidence>
<evidence type="ECO:0000256" key="8">
    <source>
        <dbReference type="ARBA" id="ARBA00022777"/>
    </source>
</evidence>
<dbReference type="EnsemblPlants" id="Kaladp0057s0018.1.v1.1">
    <property type="protein sequence ID" value="Kaladp0057s0018.1.v1.1"/>
    <property type="gene ID" value="Kaladp0057s0018.v1.1"/>
</dbReference>
<dbReference type="GO" id="GO:0052725">
    <property type="term" value="F:inositol-1,3,4-trisphosphate 6-kinase activity"/>
    <property type="evidence" value="ECO:0007669"/>
    <property type="project" value="EnsemblPlants"/>
</dbReference>
<evidence type="ECO:0000313" key="13">
    <source>
        <dbReference type="Proteomes" id="UP000594263"/>
    </source>
</evidence>
<keyword evidence="6" id="KW-0479">Metal-binding</keyword>
<dbReference type="GO" id="GO:0047325">
    <property type="term" value="F:inositol-3,4,5,6-tetrakisphosphate 1-kinase activity"/>
    <property type="evidence" value="ECO:0007669"/>
    <property type="project" value="EnsemblPlants"/>
</dbReference>
<dbReference type="GO" id="GO:0032957">
    <property type="term" value="P:inositol trisphosphate metabolic process"/>
    <property type="evidence" value="ECO:0007669"/>
    <property type="project" value="InterPro"/>
</dbReference>
<dbReference type="Gene3D" id="3.30.470.20">
    <property type="entry name" value="ATP-grasp fold, B domain"/>
    <property type="match status" value="1"/>
</dbReference>
<dbReference type="InterPro" id="IPR008656">
    <property type="entry name" value="Inositol_tetrakis-P_1-kinase"/>
</dbReference>
<evidence type="ECO:0000256" key="2">
    <source>
        <dbReference type="ARBA" id="ARBA00009601"/>
    </source>
</evidence>
<evidence type="ECO:0000256" key="9">
    <source>
        <dbReference type="ARBA" id="ARBA00022840"/>
    </source>
</evidence>
<dbReference type="GO" id="GO:0000287">
    <property type="term" value="F:magnesium ion binding"/>
    <property type="evidence" value="ECO:0007669"/>
    <property type="project" value="InterPro"/>
</dbReference>
<keyword evidence="10" id="KW-0460">Magnesium</keyword>
<dbReference type="EC" id="2.7.1.159" evidence="4"/>